<keyword evidence="2 5" id="KW-0413">Isomerase</keyword>
<keyword evidence="9" id="KW-1185">Reference proteome</keyword>
<keyword evidence="4" id="KW-0694">RNA-binding</keyword>
<comment type="catalytic activity">
    <reaction evidence="5">
        <text>a uridine in RNA = a pseudouridine in RNA</text>
        <dbReference type="Rhea" id="RHEA:48348"/>
        <dbReference type="Rhea" id="RHEA-COMP:12068"/>
        <dbReference type="Rhea" id="RHEA-COMP:12069"/>
        <dbReference type="ChEBI" id="CHEBI:65314"/>
        <dbReference type="ChEBI" id="CHEBI:65315"/>
    </reaction>
</comment>
<dbReference type="SUPFAM" id="SSF55120">
    <property type="entry name" value="Pseudouridine synthase"/>
    <property type="match status" value="1"/>
</dbReference>
<dbReference type="Pfam" id="PF00849">
    <property type="entry name" value="PseudoU_synth_2"/>
    <property type="match status" value="1"/>
</dbReference>
<evidence type="ECO:0000256" key="3">
    <source>
        <dbReference type="ARBA" id="ARBA00036882"/>
    </source>
</evidence>
<evidence type="ECO:0000256" key="6">
    <source>
        <dbReference type="SAM" id="MobiDB-lite"/>
    </source>
</evidence>
<evidence type="ECO:0000313" key="9">
    <source>
        <dbReference type="Proteomes" id="UP001215503"/>
    </source>
</evidence>
<evidence type="ECO:0000313" key="8">
    <source>
        <dbReference type="EMBL" id="MDF2095023.1"/>
    </source>
</evidence>
<evidence type="ECO:0000256" key="2">
    <source>
        <dbReference type="ARBA" id="ARBA00023235"/>
    </source>
</evidence>
<feature type="domain" description="Pseudouridine synthase RsuA/RluA-like" evidence="7">
    <location>
        <begin position="100"/>
        <end position="250"/>
    </location>
</feature>
<feature type="region of interest" description="Disordered" evidence="6">
    <location>
        <begin position="63"/>
        <end position="85"/>
    </location>
</feature>
<dbReference type="Proteomes" id="UP001215503">
    <property type="component" value="Unassembled WGS sequence"/>
</dbReference>
<comment type="caution">
    <text evidence="8">The sequence shown here is derived from an EMBL/GenBank/DDBJ whole genome shotgun (WGS) entry which is preliminary data.</text>
</comment>
<name>A0ABT5YJA5_9PROT</name>
<dbReference type="Gene3D" id="3.10.290.10">
    <property type="entry name" value="RNA-binding S4 domain"/>
    <property type="match status" value="1"/>
</dbReference>
<dbReference type="InterPro" id="IPR020103">
    <property type="entry name" value="PsdUridine_synth_cat_dom_sf"/>
</dbReference>
<evidence type="ECO:0000256" key="1">
    <source>
        <dbReference type="ARBA" id="ARBA00010876"/>
    </source>
</evidence>
<dbReference type="CDD" id="cd00165">
    <property type="entry name" value="S4"/>
    <property type="match status" value="1"/>
</dbReference>
<protein>
    <recommendedName>
        <fullName evidence="5">Pseudouridine synthase</fullName>
        <ecNumber evidence="5">5.4.99.-</ecNumber>
    </recommendedName>
</protein>
<dbReference type="CDD" id="cd02869">
    <property type="entry name" value="PseudoU_synth_RluA_like"/>
    <property type="match status" value="1"/>
</dbReference>
<comment type="catalytic activity">
    <reaction evidence="3">
        <text>uridine(1911/1915/1917) in 23S rRNA = pseudouridine(1911/1915/1917) in 23S rRNA</text>
        <dbReference type="Rhea" id="RHEA:42524"/>
        <dbReference type="Rhea" id="RHEA-COMP:10097"/>
        <dbReference type="Rhea" id="RHEA-COMP:10098"/>
        <dbReference type="ChEBI" id="CHEBI:65314"/>
        <dbReference type="ChEBI" id="CHEBI:65315"/>
        <dbReference type="EC" id="5.4.99.23"/>
    </reaction>
</comment>
<gene>
    <name evidence="8" type="ORF">P2G67_03435</name>
</gene>
<dbReference type="PANTHER" id="PTHR21600:SF44">
    <property type="entry name" value="RIBOSOMAL LARGE SUBUNIT PSEUDOURIDINE SYNTHASE D"/>
    <property type="match status" value="1"/>
</dbReference>
<dbReference type="InterPro" id="IPR036986">
    <property type="entry name" value="S4_RNA-bd_sf"/>
</dbReference>
<dbReference type="EC" id="5.4.99.-" evidence="5"/>
<dbReference type="RefSeq" id="WP_275820046.1">
    <property type="nucleotide sequence ID" value="NZ_JARHUD010000002.1"/>
</dbReference>
<dbReference type="PANTHER" id="PTHR21600">
    <property type="entry name" value="MITOCHONDRIAL RNA PSEUDOURIDINE SYNTHASE"/>
    <property type="match status" value="1"/>
</dbReference>
<dbReference type="InterPro" id="IPR006145">
    <property type="entry name" value="PsdUridine_synth_RsuA/RluA"/>
</dbReference>
<comment type="function">
    <text evidence="5">Responsible for synthesis of pseudouridine from uracil.</text>
</comment>
<reference evidence="8 9" key="1">
    <citation type="submission" date="2023-03" db="EMBL/GenBank/DDBJ databases">
        <title>Fodinicurvata sp. CAU 1616 isolated from sea sendiment.</title>
        <authorList>
            <person name="Kim W."/>
        </authorList>
    </citation>
    <scope>NUCLEOTIDE SEQUENCE [LARGE SCALE GENOMIC DNA]</scope>
    <source>
        <strain evidence="8 9">CAU 1616</strain>
    </source>
</reference>
<dbReference type="SUPFAM" id="SSF55174">
    <property type="entry name" value="Alpha-L RNA-binding motif"/>
    <property type="match status" value="1"/>
</dbReference>
<dbReference type="NCBIfam" id="TIGR00005">
    <property type="entry name" value="rluA_subfam"/>
    <property type="match status" value="1"/>
</dbReference>
<sequence length="332" mass="36702">MIETRVITPEEADQRLDRWFRKSYPQVTHGRLEKLLRTGQVRVDGKRAKGNLRLTAGQEIRIPPLGESAGAPVRSPTRARPSDQEAEALRARVLYRDDWVIAIDKPAGLAVQGGSNTPHHLDGLLDALIFDGKERPRLVHRLDRDTAGVLLLARTTEAARRLGAAFKSDAPCKIYWALVAGLPEKPRGMLNLPLGKLPGPKGEKMSSEAPDAKPATTRWSTVAKRGQSAAWLALRPLTGRTHQLRAHCEAMGHPILGDGKYGRRKAFLTQPELPKQLFLFAREIVLPHPEDGMTLRVQAPLPPHFQTAFAALGFDPDDTAAERAADWLTEKQ</sequence>
<feature type="region of interest" description="Disordered" evidence="6">
    <location>
        <begin position="198"/>
        <end position="220"/>
    </location>
</feature>
<dbReference type="PROSITE" id="PS01129">
    <property type="entry name" value="PSI_RLU"/>
    <property type="match status" value="1"/>
</dbReference>
<dbReference type="InterPro" id="IPR006225">
    <property type="entry name" value="PsdUridine_synth_RluC/D"/>
</dbReference>
<dbReference type="InterPro" id="IPR050188">
    <property type="entry name" value="RluA_PseudoU_synthase"/>
</dbReference>
<proteinExistence type="inferred from homology"/>
<evidence type="ECO:0000256" key="4">
    <source>
        <dbReference type="PROSITE-ProRule" id="PRU00182"/>
    </source>
</evidence>
<evidence type="ECO:0000256" key="5">
    <source>
        <dbReference type="RuleBase" id="RU362028"/>
    </source>
</evidence>
<comment type="similarity">
    <text evidence="1 5">Belongs to the pseudouridine synthase RluA family.</text>
</comment>
<dbReference type="Gene3D" id="3.30.2350.10">
    <property type="entry name" value="Pseudouridine synthase"/>
    <property type="match status" value="1"/>
</dbReference>
<dbReference type="PROSITE" id="PS50889">
    <property type="entry name" value="S4"/>
    <property type="match status" value="1"/>
</dbReference>
<dbReference type="EMBL" id="JARHUD010000002">
    <property type="protein sequence ID" value="MDF2095023.1"/>
    <property type="molecule type" value="Genomic_DNA"/>
</dbReference>
<evidence type="ECO:0000259" key="7">
    <source>
        <dbReference type="Pfam" id="PF00849"/>
    </source>
</evidence>
<accession>A0ABT5YJA5</accession>
<organism evidence="8 9">
    <name type="scientific">Aquibaculum arenosum</name>
    <dbReference type="NCBI Taxonomy" id="3032591"/>
    <lineage>
        <taxon>Bacteria</taxon>
        <taxon>Pseudomonadati</taxon>
        <taxon>Pseudomonadota</taxon>
        <taxon>Alphaproteobacteria</taxon>
        <taxon>Rhodospirillales</taxon>
        <taxon>Rhodovibrionaceae</taxon>
        <taxon>Aquibaculum</taxon>
    </lineage>
</organism>
<dbReference type="InterPro" id="IPR006224">
    <property type="entry name" value="PsdUridine_synth_RluA-like_CS"/>
</dbReference>